<dbReference type="PANTHER" id="PTHR12549:SF38">
    <property type="entry name" value="JMJC DOMAIN-CONTAINING HISTONE DEMETHYLASE 2, ISOFORM A"/>
    <property type="match status" value="1"/>
</dbReference>
<dbReference type="GO" id="GO:0000785">
    <property type="term" value="C:chromatin"/>
    <property type="evidence" value="ECO:0007669"/>
    <property type="project" value="TreeGrafter"/>
</dbReference>
<dbReference type="STRING" id="564608.C1MRE7"/>
<evidence type="ECO:0000256" key="4">
    <source>
        <dbReference type="SAM" id="Coils"/>
    </source>
</evidence>
<dbReference type="GeneID" id="9683352"/>
<dbReference type="Pfam" id="PF02373">
    <property type="entry name" value="JmjC"/>
    <property type="match status" value="1"/>
</dbReference>
<comment type="subcellular location">
    <subcellularLocation>
        <location evidence="1">Nucleus</location>
    </subcellularLocation>
</comment>
<evidence type="ECO:0000256" key="2">
    <source>
        <dbReference type="ARBA" id="ARBA00022723"/>
    </source>
</evidence>
<evidence type="ECO:0000256" key="1">
    <source>
        <dbReference type="ARBA" id="ARBA00004123"/>
    </source>
</evidence>
<keyword evidence="3" id="KW-0539">Nucleus</keyword>
<feature type="domain" description="JmjC" evidence="6">
    <location>
        <begin position="358"/>
        <end position="593"/>
    </location>
</feature>
<evidence type="ECO:0000256" key="3">
    <source>
        <dbReference type="ARBA" id="ARBA00023242"/>
    </source>
</evidence>
<dbReference type="SUPFAM" id="SSF51197">
    <property type="entry name" value="Clavaminate synthase-like"/>
    <property type="match status" value="1"/>
</dbReference>
<dbReference type="GO" id="GO:0046872">
    <property type="term" value="F:metal ion binding"/>
    <property type="evidence" value="ECO:0007669"/>
    <property type="project" value="UniProtKB-KW"/>
</dbReference>
<feature type="region of interest" description="Disordered" evidence="5">
    <location>
        <begin position="640"/>
        <end position="723"/>
    </location>
</feature>
<dbReference type="Proteomes" id="UP000001876">
    <property type="component" value="Unassembled WGS sequence"/>
</dbReference>
<dbReference type="eggNOG" id="KOG1356">
    <property type="taxonomic scope" value="Eukaryota"/>
</dbReference>
<evidence type="ECO:0000256" key="5">
    <source>
        <dbReference type="SAM" id="MobiDB-lite"/>
    </source>
</evidence>
<evidence type="ECO:0000313" key="7">
    <source>
        <dbReference type="EMBL" id="EEH58246.1"/>
    </source>
</evidence>
<name>C1MRE7_MICPC</name>
<dbReference type="OrthoDB" id="1667110at2759"/>
<dbReference type="InterPro" id="IPR045109">
    <property type="entry name" value="LSDs-like"/>
</dbReference>
<keyword evidence="4" id="KW-0175">Coiled coil</keyword>
<feature type="non-terminal residue" evidence="7">
    <location>
        <position position="968"/>
    </location>
</feature>
<feature type="region of interest" description="Disordered" evidence="5">
    <location>
        <begin position="416"/>
        <end position="473"/>
    </location>
</feature>
<feature type="compositionally biased region" description="Basic and acidic residues" evidence="5">
    <location>
        <begin position="140"/>
        <end position="160"/>
    </location>
</feature>
<dbReference type="PANTHER" id="PTHR12549">
    <property type="entry name" value="JMJC DOMAIN-CONTAINING HISTONE DEMETHYLATION PROTEIN"/>
    <property type="match status" value="1"/>
</dbReference>
<dbReference type="GO" id="GO:0006357">
    <property type="term" value="P:regulation of transcription by RNA polymerase II"/>
    <property type="evidence" value="ECO:0007669"/>
    <property type="project" value="TreeGrafter"/>
</dbReference>
<protein>
    <submittedName>
        <fullName evidence="7">JmjN/JmjC protein</fullName>
    </submittedName>
</protein>
<reference evidence="7 8" key="1">
    <citation type="journal article" date="2009" name="Science">
        <title>Green evolution and dynamic adaptations revealed by genomes of the marine picoeukaryotes Micromonas.</title>
        <authorList>
            <person name="Worden A.Z."/>
            <person name="Lee J.H."/>
            <person name="Mock T."/>
            <person name="Rouze P."/>
            <person name="Simmons M.P."/>
            <person name="Aerts A.L."/>
            <person name="Allen A.E."/>
            <person name="Cuvelier M.L."/>
            <person name="Derelle E."/>
            <person name="Everett M.V."/>
            <person name="Foulon E."/>
            <person name="Grimwood J."/>
            <person name="Gundlach H."/>
            <person name="Henrissat B."/>
            <person name="Napoli C."/>
            <person name="McDonald S.M."/>
            <person name="Parker M.S."/>
            <person name="Rombauts S."/>
            <person name="Salamov A."/>
            <person name="Von Dassow P."/>
            <person name="Badger J.H."/>
            <person name="Coutinho P.M."/>
            <person name="Demir E."/>
            <person name="Dubchak I."/>
            <person name="Gentemann C."/>
            <person name="Eikrem W."/>
            <person name="Gready J.E."/>
            <person name="John U."/>
            <person name="Lanier W."/>
            <person name="Lindquist E.A."/>
            <person name="Lucas S."/>
            <person name="Mayer K.F."/>
            <person name="Moreau H."/>
            <person name="Not F."/>
            <person name="Otillar R."/>
            <person name="Panaud O."/>
            <person name="Pangilinan J."/>
            <person name="Paulsen I."/>
            <person name="Piegu B."/>
            <person name="Poliakov A."/>
            <person name="Robbens S."/>
            <person name="Schmutz J."/>
            <person name="Toulza E."/>
            <person name="Wyss T."/>
            <person name="Zelensky A."/>
            <person name="Zhou K."/>
            <person name="Armbrust E.V."/>
            <person name="Bhattacharya D."/>
            <person name="Goodenough U.W."/>
            <person name="Van de Peer Y."/>
            <person name="Grigoriev I.V."/>
        </authorList>
    </citation>
    <scope>NUCLEOTIDE SEQUENCE [LARGE SCALE GENOMIC DNA]</scope>
    <source>
        <strain evidence="7 8">CCMP1545</strain>
    </source>
</reference>
<evidence type="ECO:0000259" key="6">
    <source>
        <dbReference type="PROSITE" id="PS51184"/>
    </source>
</evidence>
<dbReference type="Gene3D" id="2.60.120.650">
    <property type="entry name" value="Cupin"/>
    <property type="match status" value="1"/>
</dbReference>
<organism evidence="8">
    <name type="scientific">Micromonas pusilla (strain CCMP1545)</name>
    <name type="common">Picoplanktonic green alga</name>
    <dbReference type="NCBI Taxonomy" id="564608"/>
    <lineage>
        <taxon>Eukaryota</taxon>
        <taxon>Viridiplantae</taxon>
        <taxon>Chlorophyta</taxon>
        <taxon>Mamiellophyceae</taxon>
        <taxon>Mamiellales</taxon>
        <taxon>Mamiellaceae</taxon>
        <taxon>Micromonas</taxon>
    </lineage>
</organism>
<feature type="compositionally biased region" description="Acidic residues" evidence="5">
    <location>
        <begin position="420"/>
        <end position="429"/>
    </location>
</feature>
<feature type="coiled-coil region" evidence="4">
    <location>
        <begin position="15"/>
        <end position="42"/>
    </location>
</feature>
<accession>C1MRE7</accession>
<feature type="compositionally biased region" description="Acidic residues" evidence="5">
    <location>
        <begin position="714"/>
        <end position="723"/>
    </location>
</feature>
<sequence length="968" mass="105145">MRQVHENPASSSADEDNIKESLKVATEAVANAREKKRAAIETPLSLKVRCVSVSTKASLAVAKAFTDPLDDVNGLASTYGENAARAAMDAADALTSTANDDAAAARDAFVKEVFEGAEHVKGKKATEDARRGPESQTWRHHADANDDAARIAAVSRRESSDAPSRPCSLCVPRPAARGSSRGAAAAAGHGGQAPPPEVRGEGVLAVPRDALPIWSPRADDVNPEKVGKKKYAAALEHFQSHWQRGDAVVVRGVEGKYTGCWKPESITRAMTDMSNKRLGTDASRDVSVIDCESGETVTRSIGEFFKGFDSRAYRESKLQQHGLLKLKDWPSEDDFRQKMPRHFTDFVQMLPFQEYTNQVDGPLNLSTKLPKEWVPPDLGPKSYVAMGRVKEHGVGDSVTRLHQDMSDAVNVLVHVGPSQADDDDDDGEDEVLKERRSPRERGRMGTSHDEDDDDGERVPETEDEKAKASADADAPGARWDIFRREDVPTLNEWLSWKWCKRELEYQPKMEKRARTNHPIHDQQFFLTASDLDALREDTGVRPWSFTQKLGDAVFIPSGCPHQVRNLRSCLKVAVDFVSPESAGLCLVMARQLRGCGMEDKLQGRAMILHGARAADEILNGGKQRAYGGASEAALRKLEEDRAAAATARRKTPSDEDEPDDWDEKNTLEARRKKEEQEEARERAREEKEARARAKAEKEAERRAAKTKTKKQEPLDEASEEASEIDFASDILAGFADTVLTESQHKKRSHPRETSDGAKPPTAKRSKPKKETHAKVEHYDAAPVAAVPPPSFGNLNPGAFAGAAPVNPLLSQIAAFQAQAAAQAAAFAPPPQAMPPRSVGAGPGFFNFPAAPAAVSMPPGLGLGATGPAGVSLPRGPAAGTTPEQEIAAAQHATQMQQHFTEQQSQQPMSPSIIAQFLQNPLLMNVLTSQPTMMAGLMNNPLAMQNFLSALQQQDAAGGFSFSQNAAAQ</sequence>
<dbReference type="GO" id="GO:0032454">
    <property type="term" value="F:histone H3K9 demethylase activity"/>
    <property type="evidence" value="ECO:0007669"/>
    <property type="project" value="InterPro"/>
</dbReference>
<dbReference type="SMART" id="SM00558">
    <property type="entry name" value="JmjC"/>
    <property type="match status" value="1"/>
</dbReference>
<dbReference type="EMBL" id="GG663738">
    <property type="protein sequence ID" value="EEH58246.1"/>
    <property type="molecule type" value="Genomic_DNA"/>
</dbReference>
<feature type="compositionally biased region" description="Basic and acidic residues" evidence="5">
    <location>
        <begin position="663"/>
        <end position="713"/>
    </location>
</feature>
<evidence type="ECO:0000313" key="8">
    <source>
        <dbReference type="Proteomes" id="UP000001876"/>
    </source>
</evidence>
<feature type="region of interest" description="Disordered" evidence="5">
    <location>
        <begin position="740"/>
        <end position="775"/>
    </location>
</feature>
<keyword evidence="8" id="KW-1185">Reference proteome</keyword>
<dbReference type="KEGG" id="mpp:MICPUCDRAFT_67662"/>
<dbReference type="RefSeq" id="XP_003058295.1">
    <property type="nucleotide sequence ID" value="XM_003058249.1"/>
</dbReference>
<dbReference type="GO" id="GO:0031490">
    <property type="term" value="F:chromatin DNA binding"/>
    <property type="evidence" value="ECO:0007669"/>
    <property type="project" value="TreeGrafter"/>
</dbReference>
<dbReference type="GO" id="GO:0003712">
    <property type="term" value="F:transcription coregulator activity"/>
    <property type="evidence" value="ECO:0007669"/>
    <property type="project" value="TreeGrafter"/>
</dbReference>
<feature type="compositionally biased region" description="Basic and acidic residues" evidence="5">
    <location>
        <begin position="430"/>
        <end position="448"/>
    </location>
</feature>
<feature type="compositionally biased region" description="Basic and acidic residues" evidence="5">
    <location>
        <begin position="121"/>
        <end position="133"/>
    </location>
</feature>
<dbReference type="InterPro" id="IPR003347">
    <property type="entry name" value="JmjC_dom"/>
</dbReference>
<feature type="compositionally biased region" description="Low complexity" evidence="5">
    <location>
        <begin position="172"/>
        <end position="187"/>
    </location>
</feature>
<gene>
    <name evidence="7" type="ORF">MICPUCDRAFT_67662</name>
</gene>
<dbReference type="AlphaFoldDB" id="C1MRE7"/>
<feature type="region of interest" description="Disordered" evidence="5">
    <location>
        <begin position="121"/>
        <end position="200"/>
    </location>
</feature>
<proteinExistence type="predicted"/>
<keyword evidence="2" id="KW-0479">Metal-binding</keyword>
<dbReference type="PROSITE" id="PS51184">
    <property type="entry name" value="JMJC"/>
    <property type="match status" value="1"/>
</dbReference>
<feature type="compositionally biased region" description="Basic and acidic residues" evidence="5">
    <location>
        <begin position="456"/>
        <end position="470"/>
    </location>
</feature>
<dbReference type="GO" id="GO:0000118">
    <property type="term" value="C:histone deacetylase complex"/>
    <property type="evidence" value="ECO:0007669"/>
    <property type="project" value="TreeGrafter"/>
</dbReference>